<evidence type="ECO:0000313" key="2">
    <source>
        <dbReference type="Proteomes" id="UP000326924"/>
    </source>
</evidence>
<protein>
    <submittedName>
        <fullName evidence="1">Uncharacterized protein</fullName>
    </submittedName>
</protein>
<dbReference type="EMBL" id="VXIS01000319">
    <property type="protein sequence ID" value="KAA8894689.1"/>
    <property type="molecule type" value="Genomic_DNA"/>
</dbReference>
<accession>A0A5J5EI54</accession>
<gene>
    <name evidence="1" type="ORF">FN846DRAFT_912607</name>
</gene>
<evidence type="ECO:0000313" key="1">
    <source>
        <dbReference type="EMBL" id="KAA8894689.1"/>
    </source>
</evidence>
<reference evidence="1 2" key="1">
    <citation type="submission" date="2019-09" db="EMBL/GenBank/DDBJ databases">
        <title>Draft genome of the ectomycorrhizal ascomycete Sphaerosporella brunnea.</title>
        <authorList>
            <consortium name="DOE Joint Genome Institute"/>
            <person name="Benucci G.M."/>
            <person name="Marozzi G."/>
            <person name="Antonielli L."/>
            <person name="Sanchez S."/>
            <person name="Marco P."/>
            <person name="Wang X."/>
            <person name="Falini L.B."/>
            <person name="Barry K."/>
            <person name="Haridas S."/>
            <person name="Lipzen A."/>
            <person name="Labutti K."/>
            <person name="Grigoriev I.V."/>
            <person name="Murat C."/>
            <person name="Martin F."/>
            <person name="Albertini E."/>
            <person name="Donnini D."/>
            <person name="Bonito G."/>
        </authorList>
    </citation>
    <scope>NUCLEOTIDE SEQUENCE [LARGE SCALE GENOMIC DNA]</scope>
    <source>
        <strain evidence="1 2">Sb_GMNB300</strain>
    </source>
</reference>
<name>A0A5J5EI54_9PEZI</name>
<dbReference type="AlphaFoldDB" id="A0A5J5EI54"/>
<proteinExistence type="predicted"/>
<dbReference type="Proteomes" id="UP000326924">
    <property type="component" value="Unassembled WGS sequence"/>
</dbReference>
<sequence length="187" mass="20583">MASAQNSFLTIAATRFEIYNSSLTIAATRFEIYNSSLTVAATPFDICNSSLTVTDDKNTFFTMANHPLLAFLAAMEETTRRQNRIQSLIEMLASAMQETFGDSMMDEDTLKTLDEYAGVLQDRMLSLTEATENKIERWLAMHPNDAGRFGDRLAAAAGKMSTANDSLVDAAMHLSDVLDVLHSHTVA</sequence>
<keyword evidence="2" id="KW-1185">Reference proteome</keyword>
<organism evidence="1 2">
    <name type="scientific">Sphaerosporella brunnea</name>
    <dbReference type="NCBI Taxonomy" id="1250544"/>
    <lineage>
        <taxon>Eukaryota</taxon>
        <taxon>Fungi</taxon>
        <taxon>Dikarya</taxon>
        <taxon>Ascomycota</taxon>
        <taxon>Pezizomycotina</taxon>
        <taxon>Pezizomycetes</taxon>
        <taxon>Pezizales</taxon>
        <taxon>Pyronemataceae</taxon>
        <taxon>Sphaerosporella</taxon>
    </lineage>
</organism>
<dbReference type="InParanoid" id="A0A5J5EI54"/>
<comment type="caution">
    <text evidence="1">The sequence shown here is derived from an EMBL/GenBank/DDBJ whole genome shotgun (WGS) entry which is preliminary data.</text>
</comment>